<evidence type="ECO:0000313" key="3">
    <source>
        <dbReference type="Proteomes" id="UP001190700"/>
    </source>
</evidence>
<sequence>MVAGEHTDPSSDSAVMTFIAPLTDPPPPLDHASADSDAAAEPAVKPHPADMVLHLANGDFTWESEPVAMHAFADDGEDWPAFRTTPWIPPPTIDTSADRQSAAGHA</sequence>
<organism evidence="2 3">
    <name type="scientific">Cymbomonas tetramitiformis</name>
    <dbReference type="NCBI Taxonomy" id="36881"/>
    <lineage>
        <taxon>Eukaryota</taxon>
        <taxon>Viridiplantae</taxon>
        <taxon>Chlorophyta</taxon>
        <taxon>Pyramimonadophyceae</taxon>
        <taxon>Pyramimonadales</taxon>
        <taxon>Pyramimonadaceae</taxon>
        <taxon>Cymbomonas</taxon>
    </lineage>
</organism>
<proteinExistence type="predicted"/>
<dbReference type="AlphaFoldDB" id="A0AAE0GD73"/>
<gene>
    <name evidence="2" type="ORF">CYMTET_15837</name>
</gene>
<feature type="region of interest" description="Disordered" evidence="1">
    <location>
        <begin position="81"/>
        <end position="106"/>
    </location>
</feature>
<feature type="region of interest" description="Disordered" evidence="1">
    <location>
        <begin position="1"/>
        <end position="44"/>
    </location>
</feature>
<dbReference type="EMBL" id="LGRX02006785">
    <property type="protein sequence ID" value="KAK3276070.1"/>
    <property type="molecule type" value="Genomic_DNA"/>
</dbReference>
<keyword evidence="3" id="KW-1185">Reference proteome</keyword>
<protein>
    <submittedName>
        <fullName evidence="2">Uncharacterized protein</fullName>
    </submittedName>
</protein>
<evidence type="ECO:0000256" key="1">
    <source>
        <dbReference type="SAM" id="MobiDB-lite"/>
    </source>
</evidence>
<comment type="caution">
    <text evidence="2">The sequence shown here is derived from an EMBL/GenBank/DDBJ whole genome shotgun (WGS) entry which is preliminary data.</text>
</comment>
<name>A0AAE0GD73_9CHLO</name>
<dbReference type="Proteomes" id="UP001190700">
    <property type="component" value="Unassembled WGS sequence"/>
</dbReference>
<accession>A0AAE0GD73</accession>
<reference evidence="2 3" key="1">
    <citation type="journal article" date="2015" name="Genome Biol. Evol.">
        <title>Comparative Genomics of a Bacterivorous Green Alga Reveals Evolutionary Causalities and Consequences of Phago-Mixotrophic Mode of Nutrition.</title>
        <authorList>
            <person name="Burns J.A."/>
            <person name="Paasch A."/>
            <person name="Narechania A."/>
            <person name="Kim E."/>
        </authorList>
    </citation>
    <scope>NUCLEOTIDE SEQUENCE [LARGE SCALE GENOMIC DNA]</scope>
    <source>
        <strain evidence="2 3">PLY_AMNH</strain>
    </source>
</reference>
<evidence type="ECO:0000313" key="2">
    <source>
        <dbReference type="EMBL" id="KAK3276070.1"/>
    </source>
</evidence>